<dbReference type="Gene3D" id="3.90.1570.30">
    <property type="match status" value="1"/>
</dbReference>
<gene>
    <name evidence="2" type="ORF">SAMN05421863_10804</name>
</gene>
<dbReference type="InterPro" id="IPR025285">
    <property type="entry name" value="DUF4145"/>
</dbReference>
<evidence type="ECO:0000259" key="1">
    <source>
        <dbReference type="Pfam" id="PF13643"/>
    </source>
</evidence>
<dbReference type="EMBL" id="FOUB01000080">
    <property type="protein sequence ID" value="SFM99102.1"/>
    <property type="molecule type" value="Genomic_DNA"/>
</dbReference>
<organism evidence="2 3">
    <name type="scientific">Nitrosomonas communis</name>
    <dbReference type="NCBI Taxonomy" id="44574"/>
    <lineage>
        <taxon>Bacteria</taxon>
        <taxon>Pseudomonadati</taxon>
        <taxon>Pseudomonadota</taxon>
        <taxon>Betaproteobacteria</taxon>
        <taxon>Nitrosomonadales</taxon>
        <taxon>Nitrosomonadaceae</taxon>
        <taxon>Nitrosomonas</taxon>
    </lineage>
</organism>
<feature type="domain" description="DUF4145" evidence="1">
    <location>
        <begin position="20"/>
        <end position="112"/>
    </location>
</feature>
<reference evidence="3" key="1">
    <citation type="submission" date="2016-10" db="EMBL/GenBank/DDBJ databases">
        <authorList>
            <person name="Varghese N."/>
            <person name="Submissions S."/>
        </authorList>
    </citation>
    <scope>NUCLEOTIDE SEQUENCE [LARGE SCALE GENOMIC DNA]</scope>
    <source>
        <strain evidence="3">Nm44</strain>
    </source>
</reference>
<dbReference type="RefSeq" id="WP_218152150.1">
    <property type="nucleotide sequence ID" value="NZ_FOUB01000080.1"/>
</dbReference>
<evidence type="ECO:0000313" key="2">
    <source>
        <dbReference type="EMBL" id="SFM99102.1"/>
    </source>
</evidence>
<evidence type="ECO:0000313" key="3">
    <source>
        <dbReference type="Proteomes" id="UP000183287"/>
    </source>
</evidence>
<dbReference type="Pfam" id="PF13643">
    <property type="entry name" value="DUF4145"/>
    <property type="match status" value="1"/>
</dbReference>
<accession>A0A1I4VD48</accession>
<keyword evidence="3" id="KW-1185">Reference proteome</keyword>
<dbReference type="Proteomes" id="UP000183287">
    <property type="component" value="Unassembled WGS sequence"/>
</dbReference>
<sequence length="285" mass="32449">MSNFGFLSAKFRDIATSASRAESHILGDPRAACFHARFTLEAVVHWLYRFESSLRLPYDDSLGALLHEPSFQNLLPQAVFQKARVIQKMGNQAVHSARPVRELDALLVVKELHHICYWLVRSYAPDNLPVDVVWQDDRVPKPVNAAEVVPRKELEALAHKLAEQHQAAWKQQQERDVLDADLQALRAQLAEIRAKSEAVPDTHDYSESETRHYLIDVDLHRAGWPLERARDREYKVSGMPNHQGIGYVDYVLWGEDGKPLALVEAKKTTIDRPLVSSRPNSTRIV</sequence>
<name>A0A1I4VD48_9PROT</name>
<proteinExistence type="predicted"/>
<protein>
    <submittedName>
        <fullName evidence="2">Type I restriction enzyme, R subunit</fullName>
    </submittedName>
</protein>
<dbReference type="AlphaFoldDB" id="A0A1I4VD48"/>